<dbReference type="Gene3D" id="1.25.40.10">
    <property type="entry name" value="Tetratricopeptide repeat domain"/>
    <property type="match status" value="1"/>
</dbReference>
<dbReference type="PANTHER" id="PTHR11102">
    <property type="entry name" value="SEL-1-LIKE PROTEIN"/>
    <property type="match status" value="1"/>
</dbReference>
<dbReference type="Pfam" id="PF08238">
    <property type="entry name" value="Sel1"/>
    <property type="match status" value="5"/>
</dbReference>
<reference evidence="3 4" key="1">
    <citation type="submission" date="2013-03" db="EMBL/GenBank/DDBJ databases">
        <authorList>
            <person name="Fiebig A."/>
            <person name="Goeker M."/>
            <person name="Klenk H.-P.P."/>
        </authorList>
    </citation>
    <scope>NUCLEOTIDE SEQUENCE [LARGE SCALE GENOMIC DNA]</scope>
    <source>
        <strain evidence="4">DSM 19469</strain>
    </source>
</reference>
<dbReference type="eggNOG" id="COG0790">
    <property type="taxonomic scope" value="Bacteria"/>
</dbReference>
<name>W8SQ58_9RHOB</name>
<sequence length="511" mass="53364">MSLPKSCRPAPALLVSALALCAAAPALSQTEAGLSAAGETLREVMTGPAPYVAVEGADAAAEMADAAATPEALPGAEAAAAAVREAMTGPVETLTPADDTEAMAEAARLAAEEEAARLAAEEEAARLAAEEEAARLAAEEEAARLAAEEEAARLAAEEEAARLAAEEEAARLAAEEEAARLAAAQARLAACMATAGEPSAEIAETEVAQREIFQALAAAQRDCIAAAEALPEEGGPLFHLATIAQVTGEQRQAVRLYERAAEAGVGAAYSRLGDYYLLGIRPVDEDVEQAIAYYRQAIALGDTEAMVTLAQMHRLGRGVPRDGDEMLRLLEMATEAGYHRARSTLLELYLTGDDVPPGTSVQLPDASRAVPILTELARDGDVAAALRLAQLYDRGAPGIAPDPRRRYGWVGFAAENGSPEAIATRAFFLEQGIGTERDPARAAAEYVRALETGEVDPASMRGTVNGRTPPWDRETALEFQRILQERGLYDGALDAMVGPGTLAGARALAGE</sequence>
<evidence type="ECO:0000313" key="4">
    <source>
        <dbReference type="Proteomes" id="UP000019593"/>
    </source>
</evidence>
<evidence type="ECO:0000256" key="1">
    <source>
        <dbReference type="SAM" id="Coils"/>
    </source>
</evidence>
<feature type="chain" id="PRO_5004914337" description="TPR repeat protein, SEL1 subfamily" evidence="2">
    <location>
        <begin position="29"/>
        <end position="511"/>
    </location>
</feature>
<keyword evidence="2" id="KW-0732">Signal</keyword>
<protein>
    <recommendedName>
        <fullName evidence="5">TPR repeat protein, SEL1 subfamily</fullName>
    </recommendedName>
</protein>
<evidence type="ECO:0008006" key="5">
    <source>
        <dbReference type="Google" id="ProtNLM"/>
    </source>
</evidence>
<keyword evidence="4" id="KW-1185">Reference proteome</keyword>
<dbReference type="InterPro" id="IPR011990">
    <property type="entry name" value="TPR-like_helical_dom_sf"/>
</dbReference>
<dbReference type="SUPFAM" id="SSF81901">
    <property type="entry name" value="HCP-like"/>
    <property type="match status" value="1"/>
</dbReference>
<dbReference type="PANTHER" id="PTHR11102:SF160">
    <property type="entry name" value="ERAD-ASSOCIATED E3 UBIQUITIN-PROTEIN LIGASE COMPONENT HRD3"/>
    <property type="match status" value="1"/>
</dbReference>
<gene>
    <name evidence="3" type="ORF">roselon_02354</name>
</gene>
<dbReference type="AlphaFoldDB" id="W8SQ58"/>
<dbReference type="InterPro" id="IPR006597">
    <property type="entry name" value="Sel1-like"/>
</dbReference>
<dbReference type="Proteomes" id="UP000019593">
    <property type="component" value="Chromosome"/>
</dbReference>
<feature type="coiled-coil region" evidence="1">
    <location>
        <begin position="103"/>
        <end position="184"/>
    </location>
</feature>
<feature type="signal peptide" evidence="2">
    <location>
        <begin position="1"/>
        <end position="28"/>
    </location>
</feature>
<dbReference type="KEGG" id="red:roselon_02354"/>
<evidence type="ECO:0000313" key="3">
    <source>
        <dbReference type="EMBL" id="AHM04685.1"/>
    </source>
</evidence>
<proteinExistence type="predicted"/>
<dbReference type="SMART" id="SM00671">
    <property type="entry name" value="SEL1"/>
    <property type="match status" value="4"/>
</dbReference>
<dbReference type="HOGENOM" id="CLU_533038_0_0_5"/>
<dbReference type="InterPro" id="IPR050767">
    <property type="entry name" value="Sel1_AlgK"/>
</dbReference>
<keyword evidence="1" id="KW-0175">Coiled coil</keyword>
<dbReference type="STRING" id="1294273.roselon_02354"/>
<evidence type="ECO:0000256" key="2">
    <source>
        <dbReference type="SAM" id="SignalP"/>
    </source>
</evidence>
<organism evidence="3 4">
    <name type="scientific">Roseicyclus elongatus DSM 19469</name>
    <dbReference type="NCBI Taxonomy" id="1294273"/>
    <lineage>
        <taxon>Bacteria</taxon>
        <taxon>Pseudomonadati</taxon>
        <taxon>Pseudomonadota</taxon>
        <taxon>Alphaproteobacteria</taxon>
        <taxon>Rhodobacterales</taxon>
        <taxon>Roseobacteraceae</taxon>
        <taxon>Roseicyclus</taxon>
    </lineage>
</organism>
<accession>W8SQ58</accession>
<dbReference type="EMBL" id="CP004372">
    <property type="protein sequence ID" value="AHM04685.1"/>
    <property type="molecule type" value="Genomic_DNA"/>
</dbReference>